<dbReference type="EC" id="1.1.1.23" evidence="4 12"/>
<comment type="caution">
    <text evidence="15">The sequence shown here is derived from an EMBL/GenBank/DDBJ whole genome shotgun (WGS) entry which is preliminary data.</text>
</comment>
<feature type="binding site" evidence="12">
    <location>
        <position position="442"/>
    </location>
    <ligand>
        <name>substrate</name>
    </ligand>
</feature>
<dbReference type="Gene3D" id="3.40.50.1980">
    <property type="entry name" value="Nitrogenase molybdenum iron protein domain"/>
    <property type="match status" value="2"/>
</dbReference>
<evidence type="ECO:0000256" key="5">
    <source>
        <dbReference type="ARBA" id="ARBA00016531"/>
    </source>
</evidence>
<feature type="binding site" evidence="12">
    <location>
        <position position="383"/>
    </location>
    <ligand>
        <name>Zn(2+)</name>
        <dbReference type="ChEBI" id="CHEBI:29105"/>
    </ligand>
</feature>
<dbReference type="SUPFAM" id="SSF53720">
    <property type="entry name" value="ALDH-like"/>
    <property type="match status" value="1"/>
</dbReference>
<feature type="binding site" evidence="12">
    <location>
        <position position="235"/>
    </location>
    <ligand>
        <name>NAD(+)</name>
        <dbReference type="ChEBI" id="CHEBI:57540"/>
    </ligand>
</feature>
<comment type="pathway">
    <text evidence="2 12">Amino-acid biosynthesis; L-histidine biosynthesis; L-histidine from 5-phospho-alpha-D-ribose 1-diphosphate: step 9/9.</text>
</comment>
<accession>A0ABT8K3L8</accession>
<dbReference type="PANTHER" id="PTHR21256">
    <property type="entry name" value="HISTIDINOL DEHYDROGENASE HDH"/>
    <property type="match status" value="1"/>
</dbReference>
<evidence type="ECO:0000256" key="11">
    <source>
        <dbReference type="ARBA" id="ARBA00049489"/>
    </source>
</evidence>
<evidence type="ECO:0000256" key="7">
    <source>
        <dbReference type="ARBA" id="ARBA00022833"/>
    </source>
</evidence>
<keyword evidence="12" id="KW-0028">Amino-acid biosynthesis</keyword>
<feature type="binding site" evidence="12">
    <location>
        <position position="139"/>
    </location>
    <ligand>
        <name>NAD(+)</name>
        <dbReference type="ChEBI" id="CHEBI:57540"/>
    </ligand>
</feature>
<dbReference type="GO" id="GO:0004399">
    <property type="term" value="F:histidinol dehydrogenase activity"/>
    <property type="evidence" value="ECO:0007669"/>
    <property type="project" value="UniProtKB-EC"/>
</dbReference>
<dbReference type="PRINTS" id="PR00083">
    <property type="entry name" value="HOLDHDRGNASE"/>
</dbReference>
<feature type="binding site" evidence="12">
    <location>
        <position position="280"/>
    </location>
    <ligand>
        <name>Zn(2+)</name>
        <dbReference type="ChEBI" id="CHEBI:29105"/>
    </ligand>
</feature>
<evidence type="ECO:0000256" key="8">
    <source>
        <dbReference type="ARBA" id="ARBA00023002"/>
    </source>
</evidence>
<dbReference type="Proteomes" id="UP001174209">
    <property type="component" value="Unassembled WGS sequence"/>
</dbReference>
<dbReference type="Gene3D" id="1.20.5.1300">
    <property type="match status" value="1"/>
</dbReference>
<organism evidence="15 16">
    <name type="scientific">Arthrobacter burdickii</name>
    <dbReference type="NCBI Taxonomy" id="3035920"/>
    <lineage>
        <taxon>Bacteria</taxon>
        <taxon>Bacillati</taxon>
        <taxon>Actinomycetota</taxon>
        <taxon>Actinomycetes</taxon>
        <taxon>Micrococcales</taxon>
        <taxon>Micrococcaceae</taxon>
        <taxon>Arthrobacter</taxon>
    </lineage>
</organism>
<dbReference type="InterPro" id="IPR001692">
    <property type="entry name" value="Histidinol_DH_CS"/>
</dbReference>
<evidence type="ECO:0000313" key="16">
    <source>
        <dbReference type="Proteomes" id="UP001174209"/>
    </source>
</evidence>
<feature type="binding site" evidence="12">
    <location>
        <position position="383"/>
    </location>
    <ligand>
        <name>substrate</name>
    </ligand>
</feature>
<feature type="binding site" evidence="12">
    <location>
        <position position="442"/>
    </location>
    <ligand>
        <name>Zn(2+)</name>
        <dbReference type="ChEBI" id="CHEBI:29105"/>
    </ligand>
</feature>
<evidence type="ECO:0000256" key="2">
    <source>
        <dbReference type="ARBA" id="ARBA00004940"/>
    </source>
</evidence>
<dbReference type="InterPro" id="IPR012131">
    <property type="entry name" value="Hstdl_DH"/>
</dbReference>
<feature type="binding site" evidence="12">
    <location>
        <position position="283"/>
    </location>
    <ligand>
        <name>substrate</name>
    </ligand>
</feature>
<evidence type="ECO:0000256" key="1">
    <source>
        <dbReference type="ARBA" id="ARBA00003850"/>
    </source>
</evidence>
<comment type="cofactor">
    <cofactor evidence="12">
        <name>Zn(2+)</name>
        <dbReference type="ChEBI" id="CHEBI:29105"/>
    </cofactor>
    <text evidence="12">Binds 1 zinc ion per subunit.</text>
</comment>
<evidence type="ECO:0000256" key="3">
    <source>
        <dbReference type="ARBA" id="ARBA00010178"/>
    </source>
</evidence>
<keyword evidence="7 12" id="KW-0862">Zinc</keyword>
<dbReference type="PANTHER" id="PTHR21256:SF2">
    <property type="entry name" value="HISTIDINE BIOSYNTHESIS TRIFUNCTIONAL PROTEIN"/>
    <property type="match status" value="1"/>
</dbReference>
<protein>
    <recommendedName>
        <fullName evidence="5 12">Histidinol dehydrogenase</fullName>
        <shortName evidence="12">HDH</shortName>
        <ecNumber evidence="4 12">1.1.1.23</ecNumber>
    </recommendedName>
</protein>
<evidence type="ECO:0000256" key="6">
    <source>
        <dbReference type="ARBA" id="ARBA00022723"/>
    </source>
</evidence>
<dbReference type="InterPro" id="IPR016161">
    <property type="entry name" value="Ald_DH/histidinol_DH"/>
</dbReference>
<dbReference type="NCBIfam" id="TIGR00069">
    <property type="entry name" value="hisD"/>
    <property type="match status" value="1"/>
</dbReference>
<evidence type="ECO:0000313" key="15">
    <source>
        <dbReference type="EMBL" id="MDN4612039.1"/>
    </source>
</evidence>
<feature type="binding site" evidence="12">
    <location>
        <position position="283"/>
    </location>
    <ligand>
        <name>Zn(2+)</name>
        <dbReference type="ChEBI" id="CHEBI:29105"/>
    </ligand>
</feature>
<feature type="binding site" evidence="12">
    <location>
        <position position="258"/>
    </location>
    <ligand>
        <name>substrate</name>
    </ligand>
</feature>
<dbReference type="PROSITE" id="PS00611">
    <property type="entry name" value="HISOL_DEHYDROGENASE"/>
    <property type="match status" value="1"/>
</dbReference>
<dbReference type="PIRSF" id="PIRSF000099">
    <property type="entry name" value="Histidinol_dh"/>
    <property type="match status" value="1"/>
</dbReference>
<name>A0ABT8K3L8_9MICC</name>
<feature type="binding site" evidence="12">
    <location>
        <position position="280"/>
    </location>
    <ligand>
        <name>substrate</name>
    </ligand>
</feature>
<keyword evidence="8 12" id="KW-0560">Oxidoreductase</keyword>
<dbReference type="Pfam" id="PF00815">
    <property type="entry name" value="Histidinol_dh"/>
    <property type="match status" value="1"/>
</dbReference>
<dbReference type="HAMAP" id="MF_01024">
    <property type="entry name" value="HisD"/>
    <property type="match status" value="1"/>
</dbReference>
<sequence length="454" mass="46753">MNPAPTTPTVGFRTIDLRGRTLSPGELKGAMPRAAASASSSEAAVQAIIDDVRSRGLDALRDFARRFDGVEREHPRVPAGIIEAAVAGLDAPVRAALEEAIRRARVFARAQVPDDVEVEVAPGARLTHKWIAVDRVGLYVPGGLAVYPSSVVMNVVPAQAAGVGSIALASPPQKEFGGWPHPVILAAASMLGITEVYAMGGAQAIAALAYGIEGEGDGSGQHAIDPVNVITGPGNVFVATAKRLVRGRVGIDSEAGTTEIAVLADATADAGLVAADLVSQSEHDPQAASVLVTDSEDLAAAVVEALQGRAASTRHADRVRTALSGPQSGVILVDDLDHGIAVCDAYAAEHLEIQTADARAVAGRIRNAGAIFVGNYSPVSLGDYCAGSNHVLPTSGTAAFASGLNVTTFLRAVQLVDYDREALREVSSSIVALSRAENLPAHGEAVTARFDDAL</sequence>
<evidence type="ECO:0000256" key="14">
    <source>
        <dbReference type="RuleBase" id="RU004175"/>
    </source>
</evidence>
<reference evidence="15" key="1">
    <citation type="submission" date="2023-06" db="EMBL/GenBank/DDBJ databases">
        <title>MT1 and MT2 Draft Genomes of Novel Species.</title>
        <authorList>
            <person name="Venkateswaran K."/>
        </authorList>
    </citation>
    <scope>NUCLEOTIDE SEQUENCE</scope>
    <source>
        <strain evidence="15">IIF3SC-B10</strain>
    </source>
</reference>
<dbReference type="CDD" id="cd06572">
    <property type="entry name" value="Histidinol_dh"/>
    <property type="match status" value="1"/>
</dbReference>
<dbReference type="EMBL" id="JAROCG010000001">
    <property type="protein sequence ID" value="MDN4612039.1"/>
    <property type="molecule type" value="Genomic_DNA"/>
</dbReference>
<dbReference type="RefSeq" id="WP_301228453.1">
    <property type="nucleotide sequence ID" value="NZ_JAROCG010000001.1"/>
</dbReference>
<comment type="similarity">
    <text evidence="3 12 13 14">Belongs to the histidinol dehydrogenase family.</text>
</comment>
<feature type="binding site" evidence="12">
    <location>
        <position position="437"/>
    </location>
    <ligand>
        <name>substrate</name>
    </ligand>
</feature>
<evidence type="ECO:0000256" key="4">
    <source>
        <dbReference type="ARBA" id="ARBA00012965"/>
    </source>
</evidence>
<feature type="active site" description="Proton acceptor" evidence="12">
    <location>
        <position position="350"/>
    </location>
</feature>
<dbReference type="InterPro" id="IPR022695">
    <property type="entry name" value="Histidinol_DH_monofunct"/>
</dbReference>
<feature type="binding site" evidence="12">
    <location>
        <position position="350"/>
    </location>
    <ligand>
        <name>substrate</name>
    </ligand>
</feature>
<keyword evidence="10 12" id="KW-0368">Histidine biosynthesis</keyword>
<evidence type="ECO:0000256" key="12">
    <source>
        <dbReference type="HAMAP-Rule" id="MF_01024"/>
    </source>
</evidence>
<evidence type="ECO:0000256" key="10">
    <source>
        <dbReference type="ARBA" id="ARBA00023102"/>
    </source>
</evidence>
<feature type="active site" description="Proton acceptor" evidence="12">
    <location>
        <position position="349"/>
    </location>
</feature>
<gene>
    <name evidence="12 15" type="primary">hisD</name>
    <name evidence="15" type="ORF">P5G52_14315</name>
</gene>
<proteinExistence type="inferred from homology"/>
<evidence type="ECO:0000256" key="13">
    <source>
        <dbReference type="PIRNR" id="PIRNR000099"/>
    </source>
</evidence>
<keyword evidence="9 12" id="KW-0520">NAD</keyword>
<keyword evidence="6 12" id="KW-0479">Metal-binding</keyword>
<evidence type="ECO:0000256" key="9">
    <source>
        <dbReference type="ARBA" id="ARBA00023027"/>
    </source>
</evidence>
<comment type="catalytic activity">
    <reaction evidence="11 12">
        <text>L-histidinol + 2 NAD(+) + H2O = L-histidine + 2 NADH + 3 H(+)</text>
        <dbReference type="Rhea" id="RHEA:20641"/>
        <dbReference type="ChEBI" id="CHEBI:15377"/>
        <dbReference type="ChEBI" id="CHEBI:15378"/>
        <dbReference type="ChEBI" id="CHEBI:57540"/>
        <dbReference type="ChEBI" id="CHEBI:57595"/>
        <dbReference type="ChEBI" id="CHEBI:57699"/>
        <dbReference type="ChEBI" id="CHEBI:57945"/>
        <dbReference type="EC" id="1.1.1.23"/>
    </reaction>
</comment>
<keyword evidence="16" id="KW-1185">Reference proteome</keyword>
<comment type="function">
    <text evidence="1 12">Catalyzes the sequential NAD-dependent oxidations of L-histidinol to L-histidinaldehyde and then to L-histidine.</text>
</comment>
<feature type="binding site" evidence="12">
    <location>
        <position position="203"/>
    </location>
    <ligand>
        <name>NAD(+)</name>
        <dbReference type="ChEBI" id="CHEBI:57540"/>
    </ligand>
</feature>